<dbReference type="Proteomes" id="UP000324222">
    <property type="component" value="Unassembled WGS sequence"/>
</dbReference>
<dbReference type="EMBL" id="VSRR010000282">
    <property type="protein sequence ID" value="MPC13454.1"/>
    <property type="molecule type" value="Genomic_DNA"/>
</dbReference>
<comment type="caution">
    <text evidence="2">The sequence shown here is derived from an EMBL/GenBank/DDBJ whole genome shotgun (WGS) entry which is preliminary data.</text>
</comment>
<accession>A0A5B7CXH3</accession>
<dbReference type="AlphaFoldDB" id="A0A5B7CXH3"/>
<reference evidence="2 3" key="1">
    <citation type="submission" date="2019-05" db="EMBL/GenBank/DDBJ databases">
        <title>Another draft genome of Portunus trituberculatus and its Hox gene families provides insights of decapod evolution.</title>
        <authorList>
            <person name="Jeong J.-H."/>
            <person name="Song I."/>
            <person name="Kim S."/>
            <person name="Choi T."/>
            <person name="Kim D."/>
            <person name="Ryu S."/>
            <person name="Kim W."/>
        </authorList>
    </citation>
    <scope>NUCLEOTIDE SEQUENCE [LARGE SCALE GENOMIC DNA]</scope>
    <source>
        <tissue evidence="2">Muscle</tissue>
    </source>
</reference>
<feature type="compositionally biased region" description="Polar residues" evidence="1">
    <location>
        <begin position="66"/>
        <end position="77"/>
    </location>
</feature>
<feature type="region of interest" description="Disordered" evidence="1">
    <location>
        <begin position="185"/>
        <end position="207"/>
    </location>
</feature>
<evidence type="ECO:0000313" key="2">
    <source>
        <dbReference type="EMBL" id="MPC13454.1"/>
    </source>
</evidence>
<proteinExistence type="predicted"/>
<protein>
    <submittedName>
        <fullName evidence="2">Uncharacterized protein</fullName>
    </submittedName>
</protein>
<organism evidence="2 3">
    <name type="scientific">Portunus trituberculatus</name>
    <name type="common">Swimming crab</name>
    <name type="synonym">Neptunus trituberculatus</name>
    <dbReference type="NCBI Taxonomy" id="210409"/>
    <lineage>
        <taxon>Eukaryota</taxon>
        <taxon>Metazoa</taxon>
        <taxon>Ecdysozoa</taxon>
        <taxon>Arthropoda</taxon>
        <taxon>Crustacea</taxon>
        <taxon>Multicrustacea</taxon>
        <taxon>Malacostraca</taxon>
        <taxon>Eumalacostraca</taxon>
        <taxon>Eucarida</taxon>
        <taxon>Decapoda</taxon>
        <taxon>Pleocyemata</taxon>
        <taxon>Brachyura</taxon>
        <taxon>Eubrachyura</taxon>
        <taxon>Portunoidea</taxon>
        <taxon>Portunidae</taxon>
        <taxon>Portuninae</taxon>
        <taxon>Portunus</taxon>
    </lineage>
</organism>
<name>A0A5B7CXH3_PORTR</name>
<feature type="compositionally biased region" description="Basic residues" evidence="1">
    <location>
        <begin position="52"/>
        <end position="64"/>
    </location>
</feature>
<feature type="compositionally biased region" description="Acidic residues" evidence="1">
    <location>
        <begin position="21"/>
        <end position="32"/>
    </location>
</feature>
<feature type="compositionally biased region" description="Pro residues" evidence="1">
    <location>
        <begin position="40"/>
        <end position="49"/>
    </location>
</feature>
<gene>
    <name evidence="2" type="ORF">E2C01_006189</name>
</gene>
<feature type="region of interest" description="Disordered" evidence="1">
    <location>
        <begin position="1"/>
        <end position="107"/>
    </location>
</feature>
<evidence type="ECO:0000313" key="3">
    <source>
        <dbReference type="Proteomes" id="UP000324222"/>
    </source>
</evidence>
<dbReference type="OrthoDB" id="419183at2759"/>
<sequence>MPAPKEVETAAVNETEGNEERNDEEYEGETIDLTEGSDIPSPPSTPSPQPKSRGRMQFRGHGRGQVKNNKTNTTIETRQQTAVRRGSRRRTTRFKLDPDDNSVNRVDTSSPLVTMMGARAHLGQRAKLAYPGVGCRPGKMVSRAQNTEPDIFEFQEGRECVVEGKVEAGEAVALKRAGPCAFPEEELSQGGRDVNENVGAMSEAASA</sequence>
<keyword evidence="3" id="KW-1185">Reference proteome</keyword>
<evidence type="ECO:0000256" key="1">
    <source>
        <dbReference type="SAM" id="MobiDB-lite"/>
    </source>
</evidence>